<feature type="compositionally biased region" description="Low complexity" evidence="1">
    <location>
        <begin position="765"/>
        <end position="783"/>
    </location>
</feature>
<feature type="compositionally biased region" description="Polar residues" evidence="1">
    <location>
        <begin position="309"/>
        <end position="324"/>
    </location>
</feature>
<feature type="region of interest" description="Disordered" evidence="1">
    <location>
        <begin position="632"/>
        <end position="854"/>
    </location>
</feature>
<feature type="compositionally biased region" description="Low complexity" evidence="1">
    <location>
        <begin position="80"/>
        <end position="97"/>
    </location>
</feature>
<dbReference type="Proteomes" id="UP001562354">
    <property type="component" value="Unassembled WGS sequence"/>
</dbReference>
<evidence type="ECO:0000313" key="3">
    <source>
        <dbReference type="Proteomes" id="UP001562354"/>
    </source>
</evidence>
<comment type="caution">
    <text evidence="2">The sequence shown here is derived from an EMBL/GenBank/DDBJ whole genome shotgun (WGS) entry which is preliminary data.</text>
</comment>
<dbReference type="GeneID" id="95981011"/>
<sequence>MGSRNIITQDELFERLQSRFPQPESDSPTLASGQFALDRRTASRRGSPLHGRHQAASPPLTDHGSRVSSPLSPTWKDGARSTASSPGPSRPAAGARRGPPPALRIKRSRPTSELFLPTPTDPNKRMTIFRLPSTVAQGTQKTMSNELFLPDPSGPIGKAAEDAVDEPASPEEPPLSPISAALSKARFSRLDVPSSVRRVIKNVNVITEHPAVFHALGTATPMLAMERAATVPLPRQRPLSSATVKTFRSVPIRVSSNRTGGGRSATYARRPLTEMLKKRGARFSGIDKDLAATKRATALTIKQKSTNISVSVPDSPDQPKQNIQGRPAPSFLPWRRKRKGETMSMLLDAGFFPVNEYIYNKDAGNPQKGHMSKKRKALSIMIKDLPASPFSIVGTPTGFYDRVPLSPRRHIRASGRRSLMSRRRVLGQLKSPVTPLAPLSLPSVDLTSTSPLSVEPATPSGPAGALFTLTGQPASPISPPEISPGVLEVIHEDGTVSEDFQDAPVDNDDDLALITEEPEDIAPDVPIRTEIHLTSGTVLTVNPPELSSWTQSIYIPGPIKLQAPDILAVRKDSIASLAPFQSAVDDIYDQALKVPRRASESQAVEDVLDWYDDWGFGLPSFAHDALAGRDGIDPHELDENSLPTPVDKETSSHISGLEHHFADGRRDEKPTIPPRNLPSDTIEPSSHTSAPSSHRRTSSAATPHHISILSTLSPVSENTPTPRTTNTTSSISPPSENKAAIPTAKPDRKHSTPQWIDSDDESENSDNNVSSLPHWLLPSSHSHSGVREIAGSRKPSGGKGDETGMITEKTNISAGELSSAAGHRAQGKKRKSHGRGFGYRRFVAGSAGTRFQRS</sequence>
<evidence type="ECO:0000313" key="2">
    <source>
        <dbReference type="EMBL" id="KAL1305726.1"/>
    </source>
</evidence>
<proteinExistence type="predicted"/>
<feature type="compositionally biased region" description="Low complexity" evidence="1">
    <location>
        <begin position="719"/>
        <end position="735"/>
    </location>
</feature>
<protein>
    <submittedName>
        <fullName evidence="2">Uncharacterized protein</fullName>
    </submittedName>
</protein>
<accession>A0ABR3PHV5</accession>
<feature type="region of interest" description="Disordered" evidence="1">
    <location>
        <begin position="309"/>
        <end position="335"/>
    </location>
</feature>
<feature type="compositionally biased region" description="Basic residues" evidence="1">
    <location>
        <begin position="825"/>
        <end position="834"/>
    </location>
</feature>
<feature type="compositionally biased region" description="Polar residues" evidence="1">
    <location>
        <begin position="708"/>
        <end position="718"/>
    </location>
</feature>
<reference evidence="2 3" key="1">
    <citation type="submission" date="2024-07" db="EMBL/GenBank/DDBJ databases">
        <title>Draft sequence of the Neodothiora populina.</title>
        <authorList>
            <person name="Drown D.D."/>
            <person name="Schuette U.S."/>
            <person name="Buechlein A.B."/>
            <person name="Rusch D.R."/>
            <person name="Winton L.W."/>
            <person name="Adams G.A."/>
        </authorList>
    </citation>
    <scope>NUCLEOTIDE SEQUENCE [LARGE SCALE GENOMIC DNA]</scope>
    <source>
        <strain evidence="2 3">CPC 39397</strain>
    </source>
</reference>
<feature type="compositionally biased region" description="Basic and acidic residues" evidence="1">
    <location>
        <begin position="646"/>
        <end position="670"/>
    </location>
</feature>
<dbReference type="RefSeq" id="XP_069201999.1">
    <property type="nucleotide sequence ID" value="XM_069347394.1"/>
</dbReference>
<gene>
    <name evidence="2" type="ORF">AAFC00_007312</name>
</gene>
<keyword evidence="3" id="KW-1185">Reference proteome</keyword>
<evidence type="ECO:0000256" key="1">
    <source>
        <dbReference type="SAM" id="MobiDB-lite"/>
    </source>
</evidence>
<dbReference type="EMBL" id="JBFMKM010000006">
    <property type="protein sequence ID" value="KAL1305726.1"/>
    <property type="molecule type" value="Genomic_DNA"/>
</dbReference>
<organism evidence="2 3">
    <name type="scientific">Neodothiora populina</name>
    <dbReference type="NCBI Taxonomy" id="2781224"/>
    <lineage>
        <taxon>Eukaryota</taxon>
        <taxon>Fungi</taxon>
        <taxon>Dikarya</taxon>
        <taxon>Ascomycota</taxon>
        <taxon>Pezizomycotina</taxon>
        <taxon>Dothideomycetes</taxon>
        <taxon>Dothideomycetidae</taxon>
        <taxon>Dothideales</taxon>
        <taxon>Dothioraceae</taxon>
        <taxon>Neodothiora</taxon>
    </lineage>
</organism>
<feature type="compositionally biased region" description="Polar residues" evidence="1">
    <location>
        <begin position="678"/>
        <end position="692"/>
    </location>
</feature>
<name>A0ABR3PHV5_9PEZI</name>
<feature type="region of interest" description="Disordered" evidence="1">
    <location>
        <begin position="16"/>
        <end position="125"/>
    </location>
</feature>